<organism evidence="1 2">
    <name type="scientific">Eumeta variegata</name>
    <name type="common">Bagworm moth</name>
    <name type="synonym">Eumeta japonica</name>
    <dbReference type="NCBI Taxonomy" id="151549"/>
    <lineage>
        <taxon>Eukaryota</taxon>
        <taxon>Metazoa</taxon>
        <taxon>Ecdysozoa</taxon>
        <taxon>Arthropoda</taxon>
        <taxon>Hexapoda</taxon>
        <taxon>Insecta</taxon>
        <taxon>Pterygota</taxon>
        <taxon>Neoptera</taxon>
        <taxon>Endopterygota</taxon>
        <taxon>Lepidoptera</taxon>
        <taxon>Glossata</taxon>
        <taxon>Ditrysia</taxon>
        <taxon>Tineoidea</taxon>
        <taxon>Psychidae</taxon>
        <taxon>Oiketicinae</taxon>
        <taxon>Eumeta</taxon>
    </lineage>
</organism>
<protein>
    <submittedName>
        <fullName evidence="1">Uncharacterized protein</fullName>
    </submittedName>
</protein>
<name>A0A4C1WJT7_EUMVA</name>
<accession>A0A4C1WJT7</accession>
<proteinExistence type="predicted"/>
<dbReference type="EMBL" id="BGZK01000574">
    <property type="protein sequence ID" value="GBP51110.1"/>
    <property type="molecule type" value="Genomic_DNA"/>
</dbReference>
<dbReference type="Proteomes" id="UP000299102">
    <property type="component" value="Unassembled WGS sequence"/>
</dbReference>
<dbReference type="AlphaFoldDB" id="A0A4C1WJT7"/>
<gene>
    <name evidence="1" type="ORF">EVAR_31834_1</name>
</gene>
<reference evidence="1 2" key="1">
    <citation type="journal article" date="2019" name="Commun. Biol.">
        <title>The bagworm genome reveals a unique fibroin gene that provides high tensile strength.</title>
        <authorList>
            <person name="Kono N."/>
            <person name="Nakamura H."/>
            <person name="Ohtoshi R."/>
            <person name="Tomita M."/>
            <person name="Numata K."/>
            <person name="Arakawa K."/>
        </authorList>
    </citation>
    <scope>NUCLEOTIDE SEQUENCE [LARGE SCALE GENOMIC DNA]</scope>
</reference>
<evidence type="ECO:0000313" key="2">
    <source>
        <dbReference type="Proteomes" id="UP000299102"/>
    </source>
</evidence>
<comment type="caution">
    <text evidence="1">The sequence shown here is derived from an EMBL/GenBank/DDBJ whole genome shotgun (WGS) entry which is preliminary data.</text>
</comment>
<evidence type="ECO:0000313" key="1">
    <source>
        <dbReference type="EMBL" id="GBP51110.1"/>
    </source>
</evidence>
<sequence length="141" mass="16421">MGQVRIKCVCLVVEEHKRNRIKATCAKALRRRSKDCERSDFRDSKASGMASGKIGELKILKSSRLSSLRPDIRFPPIMRSFRHHRLREERSQDPLRRLRWYVFPLRTQGEYRTRVGGALGKLRISSIAQAVIKPELELIQH</sequence>
<keyword evidence="2" id="KW-1185">Reference proteome</keyword>